<organism evidence="1">
    <name type="scientific">marine metagenome</name>
    <dbReference type="NCBI Taxonomy" id="408172"/>
    <lineage>
        <taxon>unclassified sequences</taxon>
        <taxon>metagenomes</taxon>
        <taxon>ecological metagenomes</taxon>
    </lineage>
</organism>
<name>A0A381VGJ9_9ZZZZ</name>
<gene>
    <name evidence="1" type="ORF">METZ01_LOCUS92340</name>
</gene>
<feature type="non-terminal residue" evidence="1">
    <location>
        <position position="1"/>
    </location>
</feature>
<accession>A0A381VGJ9</accession>
<dbReference type="AlphaFoldDB" id="A0A381VGJ9"/>
<protein>
    <submittedName>
        <fullName evidence="1">Uncharacterized protein</fullName>
    </submittedName>
</protein>
<proteinExistence type="predicted"/>
<sequence>VIRVSKGKDFLARKYITATNNRYWNDLAMVLARSALAQDNQWP</sequence>
<dbReference type="EMBL" id="UINC01008784">
    <property type="protein sequence ID" value="SVA39486.1"/>
    <property type="molecule type" value="Genomic_DNA"/>
</dbReference>
<reference evidence="1" key="1">
    <citation type="submission" date="2018-05" db="EMBL/GenBank/DDBJ databases">
        <authorList>
            <person name="Lanie J.A."/>
            <person name="Ng W.-L."/>
            <person name="Kazmierczak K.M."/>
            <person name="Andrzejewski T.M."/>
            <person name="Davidsen T.M."/>
            <person name="Wayne K.J."/>
            <person name="Tettelin H."/>
            <person name="Glass J.I."/>
            <person name="Rusch D."/>
            <person name="Podicherti R."/>
            <person name="Tsui H.-C.T."/>
            <person name="Winkler M.E."/>
        </authorList>
    </citation>
    <scope>NUCLEOTIDE SEQUENCE</scope>
</reference>
<evidence type="ECO:0000313" key="1">
    <source>
        <dbReference type="EMBL" id="SVA39486.1"/>
    </source>
</evidence>